<dbReference type="EMBL" id="MLYV02000256">
    <property type="protein sequence ID" value="PSS29578.1"/>
    <property type="molecule type" value="Genomic_DNA"/>
</dbReference>
<name>A0A2R6RHV4_9APHY</name>
<dbReference type="Proteomes" id="UP000186601">
    <property type="component" value="Unassembled WGS sequence"/>
</dbReference>
<dbReference type="PANTHER" id="PTHR13593:SF140">
    <property type="entry name" value="PLC-LIKE PHOSPHODIESTERASE"/>
    <property type="match status" value="1"/>
</dbReference>
<evidence type="ECO:0000313" key="1">
    <source>
        <dbReference type="EMBL" id="PSS29578.1"/>
    </source>
</evidence>
<evidence type="ECO:0000313" key="2">
    <source>
        <dbReference type="Proteomes" id="UP000186601"/>
    </source>
</evidence>
<reference evidence="1 2" key="1">
    <citation type="submission" date="2018-02" db="EMBL/GenBank/DDBJ databases">
        <title>Genome sequence of the basidiomycete white-rot fungus Phlebia centrifuga.</title>
        <authorList>
            <person name="Granchi Z."/>
            <person name="Peng M."/>
            <person name="de Vries R.P."/>
            <person name="Hilden K."/>
            <person name="Makela M.R."/>
            <person name="Grigoriev I."/>
            <person name="Riley R."/>
        </authorList>
    </citation>
    <scope>NUCLEOTIDE SEQUENCE [LARGE SCALE GENOMIC DNA]</scope>
    <source>
        <strain evidence="1 2">FBCC195</strain>
    </source>
</reference>
<gene>
    <name evidence="1" type="ORF">PHLCEN_2v2726</name>
</gene>
<dbReference type="SUPFAM" id="SSF51695">
    <property type="entry name" value="PLC-like phosphodiesterases"/>
    <property type="match status" value="1"/>
</dbReference>
<dbReference type="AlphaFoldDB" id="A0A2R6RHV4"/>
<dbReference type="OrthoDB" id="7984201at2759"/>
<dbReference type="PANTHER" id="PTHR13593">
    <property type="match status" value="1"/>
</dbReference>
<protein>
    <submittedName>
        <fullName evidence="1">Uncharacterized protein</fullName>
    </submittedName>
</protein>
<proteinExistence type="predicted"/>
<dbReference type="GO" id="GO:0006629">
    <property type="term" value="P:lipid metabolic process"/>
    <property type="evidence" value="ECO:0007669"/>
    <property type="project" value="InterPro"/>
</dbReference>
<dbReference type="STRING" id="98765.A0A2R6RHV4"/>
<comment type="caution">
    <text evidence="1">The sequence shown here is derived from an EMBL/GenBank/DDBJ whole genome shotgun (WGS) entry which is preliminary data.</text>
</comment>
<organism evidence="1 2">
    <name type="scientific">Hermanssonia centrifuga</name>
    <dbReference type="NCBI Taxonomy" id="98765"/>
    <lineage>
        <taxon>Eukaryota</taxon>
        <taxon>Fungi</taxon>
        <taxon>Dikarya</taxon>
        <taxon>Basidiomycota</taxon>
        <taxon>Agaricomycotina</taxon>
        <taxon>Agaricomycetes</taxon>
        <taxon>Polyporales</taxon>
        <taxon>Meruliaceae</taxon>
        <taxon>Hermanssonia</taxon>
    </lineage>
</organism>
<accession>A0A2R6RHV4</accession>
<dbReference type="Pfam" id="PF26146">
    <property type="entry name" value="PI-PLC_X"/>
    <property type="match status" value="1"/>
</dbReference>
<keyword evidence="2" id="KW-1185">Reference proteome</keyword>
<dbReference type="InterPro" id="IPR051057">
    <property type="entry name" value="PI-PLC_domain"/>
</dbReference>
<dbReference type="InterPro" id="IPR017946">
    <property type="entry name" value="PLC-like_Pdiesterase_TIM-brl"/>
</dbReference>
<dbReference type="GO" id="GO:0008081">
    <property type="term" value="F:phosphoric diester hydrolase activity"/>
    <property type="evidence" value="ECO:0007669"/>
    <property type="project" value="InterPro"/>
</dbReference>
<sequence length="247" mass="25585">MDANPNDVVTILIVNSDNLAPSQFDAAFKTAGADTLSYSPPSASLPASGWPTLGSLIDAGTRLVTFLSTTADFTSVPYLIDEFTNVWETAYDVTDTTFNCDVNRTNGDTSTQMFLINHFLDQIIIGFPAPDVTQANTTNGVSGVGSLGQQVQTCATEYGRNPNFLLVDFYEYGGGSVFQVAATANGVDYSPSASIATPMAQGSATNTASASSTSTPNAAISFHLGQGSVCATLAMVIGVALGAMSIV</sequence>